<keyword evidence="1" id="KW-0808">Transferase</keyword>
<dbReference type="Gene3D" id="3.10.110.10">
    <property type="entry name" value="Ubiquitin Conjugating Enzyme"/>
    <property type="match status" value="1"/>
</dbReference>
<comment type="caution">
    <text evidence="6">The sequence shown here is derived from an EMBL/GenBank/DDBJ whole genome shotgun (WGS) entry which is preliminary data.</text>
</comment>
<dbReference type="Pfam" id="PF00179">
    <property type="entry name" value="UQ_con"/>
    <property type="match status" value="1"/>
</dbReference>
<feature type="active site" description="Glycyl thioester intermediate" evidence="3">
    <location>
        <position position="43"/>
    </location>
</feature>
<feature type="domain" description="UBC core" evidence="5">
    <location>
        <begin position="1"/>
        <end position="105"/>
    </location>
</feature>
<keyword evidence="4" id="KW-0067">ATP-binding</keyword>
<dbReference type="SUPFAM" id="SSF54495">
    <property type="entry name" value="UBC-like"/>
    <property type="match status" value="1"/>
</dbReference>
<dbReference type="InterPro" id="IPR023313">
    <property type="entry name" value="UBQ-conjugating_AS"/>
</dbReference>
<evidence type="ECO:0000256" key="2">
    <source>
        <dbReference type="ARBA" id="ARBA00022786"/>
    </source>
</evidence>
<evidence type="ECO:0000313" key="7">
    <source>
        <dbReference type="Proteomes" id="UP000646827"/>
    </source>
</evidence>
<name>A0A8H7S8M3_9FUNG</name>
<protein>
    <recommendedName>
        <fullName evidence="5">UBC core domain-containing protein</fullName>
    </recommendedName>
</protein>
<evidence type="ECO:0000256" key="3">
    <source>
        <dbReference type="PROSITE-ProRule" id="PRU10133"/>
    </source>
</evidence>
<gene>
    <name evidence="6" type="ORF">INT45_003476</name>
</gene>
<accession>A0A8H7S8M3</accession>
<organism evidence="6 7">
    <name type="scientific">Circinella minor</name>
    <dbReference type="NCBI Taxonomy" id="1195481"/>
    <lineage>
        <taxon>Eukaryota</taxon>
        <taxon>Fungi</taxon>
        <taxon>Fungi incertae sedis</taxon>
        <taxon>Mucoromycota</taxon>
        <taxon>Mucoromycotina</taxon>
        <taxon>Mucoromycetes</taxon>
        <taxon>Mucorales</taxon>
        <taxon>Lichtheimiaceae</taxon>
        <taxon>Circinella</taxon>
    </lineage>
</organism>
<dbReference type="OrthoDB" id="2203476at2759"/>
<evidence type="ECO:0000313" key="6">
    <source>
        <dbReference type="EMBL" id="KAG2223752.1"/>
    </source>
</evidence>
<dbReference type="SMART" id="SM00212">
    <property type="entry name" value="UBCc"/>
    <property type="match status" value="1"/>
</dbReference>
<dbReference type="GO" id="GO:0005524">
    <property type="term" value="F:ATP binding"/>
    <property type="evidence" value="ECO:0007669"/>
    <property type="project" value="UniProtKB-UniRule"/>
</dbReference>
<dbReference type="PANTHER" id="PTHR24068">
    <property type="entry name" value="UBIQUITIN-CONJUGATING ENZYME E2"/>
    <property type="match status" value="1"/>
</dbReference>
<dbReference type="AlphaFoldDB" id="A0A8H7S8M3"/>
<dbReference type="Proteomes" id="UP000646827">
    <property type="component" value="Unassembled WGS sequence"/>
</dbReference>
<comment type="similarity">
    <text evidence="4">Belongs to the ubiquitin-conjugating enzyme family.</text>
</comment>
<dbReference type="EMBL" id="JAEPRB010000055">
    <property type="protein sequence ID" value="KAG2223752.1"/>
    <property type="molecule type" value="Genomic_DNA"/>
</dbReference>
<dbReference type="GO" id="GO:0016740">
    <property type="term" value="F:transferase activity"/>
    <property type="evidence" value="ECO:0007669"/>
    <property type="project" value="UniProtKB-KW"/>
</dbReference>
<proteinExistence type="inferred from homology"/>
<evidence type="ECO:0000256" key="1">
    <source>
        <dbReference type="ARBA" id="ARBA00022679"/>
    </source>
</evidence>
<sequence>MNLGGVFLIRIDYTNDYPFKPIKAKFISKVYHPNVSSQTGAICLDILADKWSPAISLRIVLHSLQALLDKPVPNDPIDAVVAKHFINDHAGFVKQAREWTRRFANGDDQIKNY</sequence>
<reference evidence="6 7" key="1">
    <citation type="submission" date="2020-12" db="EMBL/GenBank/DDBJ databases">
        <title>Metabolic potential, ecology and presence of endohyphal bacteria is reflected in genomic diversity of Mucoromycotina.</title>
        <authorList>
            <person name="Muszewska A."/>
            <person name="Okrasinska A."/>
            <person name="Steczkiewicz K."/>
            <person name="Drgas O."/>
            <person name="Orlowska M."/>
            <person name="Perlinska-Lenart U."/>
            <person name="Aleksandrzak-Piekarczyk T."/>
            <person name="Szatraj K."/>
            <person name="Zielenkiewicz U."/>
            <person name="Pilsyk S."/>
            <person name="Malc E."/>
            <person name="Mieczkowski P."/>
            <person name="Kruszewska J.S."/>
            <person name="Biernat P."/>
            <person name="Pawlowska J."/>
        </authorList>
    </citation>
    <scope>NUCLEOTIDE SEQUENCE [LARGE SCALE GENOMIC DNA]</scope>
    <source>
        <strain evidence="6 7">CBS 142.35</strain>
    </source>
</reference>
<dbReference type="InterPro" id="IPR016135">
    <property type="entry name" value="UBQ-conjugating_enzyme/RWD"/>
</dbReference>
<keyword evidence="2 4" id="KW-0833">Ubl conjugation pathway</keyword>
<evidence type="ECO:0000259" key="5">
    <source>
        <dbReference type="PROSITE" id="PS50127"/>
    </source>
</evidence>
<feature type="non-terminal residue" evidence="6">
    <location>
        <position position="1"/>
    </location>
</feature>
<keyword evidence="4" id="KW-0547">Nucleotide-binding</keyword>
<dbReference type="PROSITE" id="PS50127">
    <property type="entry name" value="UBC_2"/>
    <property type="match status" value="1"/>
</dbReference>
<dbReference type="PROSITE" id="PS00183">
    <property type="entry name" value="UBC_1"/>
    <property type="match status" value="1"/>
</dbReference>
<evidence type="ECO:0000256" key="4">
    <source>
        <dbReference type="RuleBase" id="RU362109"/>
    </source>
</evidence>
<dbReference type="InterPro" id="IPR000608">
    <property type="entry name" value="UBC"/>
</dbReference>
<keyword evidence="7" id="KW-1185">Reference proteome</keyword>